<evidence type="ECO:0000313" key="2">
    <source>
        <dbReference type="EMBL" id="VCX40513.1"/>
    </source>
</evidence>
<feature type="compositionally biased region" description="Pro residues" evidence="1">
    <location>
        <begin position="46"/>
        <end position="59"/>
    </location>
</feature>
<comment type="caution">
    <text evidence="2">The sequence shown here is derived from an EMBL/GenBank/DDBJ whole genome shotgun (WGS) entry which is preliminary data.</text>
</comment>
<name>A0A9X9MA87_GULGU</name>
<dbReference type="Proteomes" id="UP000269945">
    <property type="component" value="Unassembled WGS sequence"/>
</dbReference>
<evidence type="ECO:0000313" key="3">
    <source>
        <dbReference type="Proteomes" id="UP000269945"/>
    </source>
</evidence>
<gene>
    <name evidence="2" type="ORF">BN2614_LOCUS2</name>
</gene>
<accession>A0A9X9MA87</accession>
<dbReference type="AlphaFoldDB" id="A0A9X9MA87"/>
<keyword evidence="3" id="KW-1185">Reference proteome</keyword>
<evidence type="ECO:0000256" key="1">
    <source>
        <dbReference type="SAM" id="MobiDB-lite"/>
    </source>
</evidence>
<proteinExistence type="predicted"/>
<sequence>MGTGFPCRVRSVAGAAARPAGSWKQPSLNAHRCQEAPASTTRRAGPGPPRPVQPRPPRA</sequence>
<feature type="region of interest" description="Disordered" evidence="1">
    <location>
        <begin position="13"/>
        <end position="59"/>
    </location>
</feature>
<protein>
    <submittedName>
        <fullName evidence="2">Uncharacterized protein</fullName>
    </submittedName>
</protein>
<organism evidence="2 3">
    <name type="scientific">Gulo gulo</name>
    <name type="common">Wolverine</name>
    <name type="synonym">Gluton</name>
    <dbReference type="NCBI Taxonomy" id="48420"/>
    <lineage>
        <taxon>Eukaryota</taxon>
        <taxon>Metazoa</taxon>
        <taxon>Chordata</taxon>
        <taxon>Craniata</taxon>
        <taxon>Vertebrata</taxon>
        <taxon>Euteleostomi</taxon>
        <taxon>Mammalia</taxon>
        <taxon>Eutheria</taxon>
        <taxon>Laurasiatheria</taxon>
        <taxon>Carnivora</taxon>
        <taxon>Caniformia</taxon>
        <taxon>Musteloidea</taxon>
        <taxon>Mustelidae</taxon>
        <taxon>Guloninae</taxon>
        <taxon>Gulo</taxon>
    </lineage>
</organism>
<dbReference type="EMBL" id="CYRY02045194">
    <property type="protein sequence ID" value="VCX40513.1"/>
    <property type="molecule type" value="Genomic_DNA"/>
</dbReference>
<feature type="non-terminal residue" evidence="2">
    <location>
        <position position="59"/>
    </location>
</feature>
<reference evidence="2 3" key="1">
    <citation type="submission" date="2018-10" db="EMBL/GenBank/DDBJ databases">
        <authorList>
            <person name="Ekblom R."/>
            <person name="Jareborg N."/>
        </authorList>
    </citation>
    <scope>NUCLEOTIDE SEQUENCE [LARGE SCALE GENOMIC DNA]</scope>
    <source>
        <tissue evidence="2">Muscle</tissue>
    </source>
</reference>